<evidence type="ECO:0000313" key="2">
    <source>
        <dbReference type="EMBL" id="UXI68513.1"/>
    </source>
</evidence>
<dbReference type="CDD" id="cd02142">
    <property type="entry name" value="McbC_SagB-like_oxidoreductase"/>
    <property type="match status" value="1"/>
</dbReference>
<dbReference type="InterPro" id="IPR020051">
    <property type="entry name" value="SagB-type_dehydrogenase"/>
</dbReference>
<protein>
    <submittedName>
        <fullName evidence="2">Peptide maturation dehydrogenase</fullName>
    </submittedName>
</protein>
<dbReference type="Pfam" id="PF00881">
    <property type="entry name" value="Nitroreductase"/>
    <property type="match status" value="1"/>
</dbReference>
<evidence type="ECO:0000313" key="3">
    <source>
        <dbReference type="Proteomes" id="UP001064632"/>
    </source>
</evidence>
<dbReference type="NCBIfam" id="TIGR03605">
    <property type="entry name" value="antibiot_sagB"/>
    <property type="match status" value="1"/>
</dbReference>
<evidence type="ECO:0000259" key="1">
    <source>
        <dbReference type="Pfam" id="PF00881"/>
    </source>
</evidence>
<dbReference type="Gene3D" id="3.40.109.10">
    <property type="entry name" value="NADH Oxidase"/>
    <property type="match status" value="1"/>
</dbReference>
<organism evidence="2 3">
    <name type="scientific">Tahibacter amnicola</name>
    <dbReference type="NCBI Taxonomy" id="2976241"/>
    <lineage>
        <taxon>Bacteria</taxon>
        <taxon>Pseudomonadati</taxon>
        <taxon>Pseudomonadota</taxon>
        <taxon>Gammaproteobacteria</taxon>
        <taxon>Lysobacterales</taxon>
        <taxon>Rhodanobacteraceae</taxon>
        <taxon>Tahibacter</taxon>
    </lineage>
</organism>
<feature type="domain" description="Nitroreductase" evidence="1">
    <location>
        <begin position="184"/>
        <end position="371"/>
    </location>
</feature>
<dbReference type="InterPro" id="IPR052544">
    <property type="entry name" value="Bacteriocin_Proc_Enz"/>
</dbReference>
<dbReference type="InterPro" id="IPR030965">
    <property type="entry name" value="SagB-rel_DH_2"/>
</dbReference>
<dbReference type="InterPro" id="IPR000415">
    <property type="entry name" value="Nitroreductase-like"/>
</dbReference>
<proteinExistence type="predicted"/>
<dbReference type="RefSeq" id="WP_261695472.1">
    <property type="nucleotide sequence ID" value="NZ_CP104694.1"/>
</dbReference>
<dbReference type="SUPFAM" id="SSF55469">
    <property type="entry name" value="FMN-dependent nitroreductase-like"/>
    <property type="match status" value="1"/>
</dbReference>
<keyword evidence="3" id="KW-1185">Reference proteome</keyword>
<name>A0ABY6BEP9_9GAMM</name>
<dbReference type="NCBIfam" id="TIGR04511">
    <property type="entry name" value="SagB_rel_DH_2"/>
    <property type="match status" value="1"/>
</dbReference>
<reference evidence="2" key="1">
    <citation type="submission" date="2022-09" db="EMBL/GenBank/DDBJ databases">
        <title>Tahibacter sp. nov., isolated from a fresh water.</title>
        <authorList>
            <person name="Baek J.H."/>
            <person name="Lee J.K."/>
            <person name="Kim J.M."/>
            <person name="Jeon C.O."/>
        </authorList>
    </citation>
    <scope>NUCLEOTIDE SEQUENCE</scope>
    <source>
        <strain evidence="2">W38</strain>
    </source>
</reference>
<dbReference type="InterPro" id="IPR029479">
    <property type="entry name" value="Nitroreductase"/>
</dbReference>
<gene>
    <name evidence="2" type="ORF">N4264_02335</name>
</gene>
<accession>A0ABY6BEP9</accession>
<dbReference type="Proteomes" id="UP001064632">
    <property type="component" value="Chromosome"/>
</dbReference>
<dbReference type="PANTHER" id="PTHR43745:SF2">
    <property type="entry name" value="NITROREDUCTASE MJ1384-RELATED"/>
    <property type="match status" value="1"/>
</dbReference>
<sequence length="400" mass="43688">MTSMQLRRCSVVLFDPREEVVFDLESLASGGDGLASTLTLLALAPHLENEVPVTTNEVALLAQVSATNWIPRAEVCGRFGDALVDALLEKGLLIADSDQAPVFRERDEALRSAHWRPLAAVSHYSFRWSGVRSGDEARGAGYSTMTELAERLGPPPPHVLAHVDEPLRQSLPEGISTSFDELLARRVTCRNFDVASVLPLTVFSTMLRRVFSAQATLDIQKDNTVIKRTSPSGGGLHPTEAYLLVSRVEGVSPGLYHYHSGGHSLEPLASELALDDLALRCVAAQRYFADAHVLVVMASRFPRNFWKYRNHAKAYRVVTLDVGHLSQTLYLSATDLGLGAFITGAINEVEIEAAFGMDPLVVSPIAVCGFGIRAQERVSTEFDPLGTVWEPGTNRLRDRG</sequence>
<dbReference type="EMBL" id="CP104694">
    <property type="protein sequence ID" value="UXI68513.1"/>
    <property type="molecule type" value="Genomic_DNA"/>
</dbReference>
<dbReference type="PANTHER" id="PTHR43745">
    <property type="entry name" value="NITROREDUCTASE MJ1384-RELATED"/>
    <property type="match status" value="1"/>
</dbReference>